<dbReference type="KEGG" id="pphr:APZ00_12035"/>
<keyword evidence="4" id="KW-0378">Hydrolase</keyword>
<evidence type="ECO:0000256" key="2">
    <source>
        <dbReference type="ARBA" id="ARBA00005336"/>
    </source>
</evidence>
<comment type="catalytic activity">
    <reaction evidence="1">
        <text>Hydrolysis of terminal non-reducing N-acetyl-D-hexosamine residues in N-acetyl-beta-D-hexosaminides.</text>
        <dbReference type="EC" id="3.2.1.52"/>
    </reaction>
</comment>
<dbReference type="Pfam" id="PF00933">
    <property type="entry name" value="Glyco_hydro_3"/>
    <property type="match status" value="1"/>
</dbReference>
<dbReference type="SUPFAM" id="SSF51445">
    <property type="entry name" value="(Trans)glycosidases"/>
    <property type="match status" value="1"/>
</dbReference>
<organism evidence="6 7">
    <name type="scientific">Pannonibacter phragmitetus</name>
    <dbReference type="NCBI Taxonomy" id="121719"/>
    <lineage>
        <taxon>Bacteria</taxon>
        <taxon>Pseudomonadati</taxon>
        <taxon>Pseudomonadota</taxon>
        <taxon>Alphaproteobacteria</taxon>
        <taxon>Hyphomicrobiales</taxon>
        <taxon>Stappiaceae</taxon>
        <taxon>Pannonibacter</taxon>
    </lineage>
</organism>
<dbReference type="GO" id="GO:0005975">
    <property type="term" value="P:carbohydrate metabolic process"/>
    <property type="evidence" value="ECO:0007669"/>
    <property type="project" value="InterPro"/>
</dbReference>
<gene>
    <name evidence="6" type="ORF">APZ00_12035</name>
</gene>
<protein>
    <recommendedName>
        <fullName evidence="3">beta-N-acetylhexosaminidase</fullName>
        <ecNumber evidence="3">3.2.1.52</ecNumber>
    </recommendedName>
</protein>
<dbReference type="InterPro" id="IPR050226">
    <property type="entry name" value="NagZ_Beta-hexosaminidase"/>
</dbReference>
<evidence type="ECO:0000256" key="3">
    <source>
        <dbReference type="ARBA" id="ARBA00012663"/>
    </source>
</evidence>
<dbReference type="InterPro" id="IPR001764">
    <property type="entry name" value="Glyco_hydro_3_N"/>
</dbReference>
<keyword evidence="5" id="KW-0326">Glycosidase</keyword>
<reference evidence="6 7" key="1">
    <citation type="submission" date="2015-10" db="EMBL/GenBank/DDBJ databases">
        <title>The world's first case of liver abscess caused by Pannonibacter phragmitetus.</title>
        <authorList>
            <person name="Ming D."/>
            <person name="Wang M."/>
            <person name="Zhou Y."/>
            <person name="Jiang T."/>
            <person name="Hu S."/>
        </authorList>
    </citation>
    <scope>NUCLEOTIDE SEQUENCE [LARGE SCALE GENOMIC DNA]</scope>
    <source>
        <strain evidence="6 7">31801</strain>
    </source>
</reference>
<dbReference type="Proteomes" id="UP000064921">
    <property type="component" value="Chromosome"/>
</dbReference>
<evidence type="ECO:0000256" key="5">
    <source>
        <dbReference type="ARBA" id="ARBA00023295"/>
    </source>
</evidence>
<dbReference type="GO" id="GO:0004563">
    <property type="term" value="F:beta-N-acetylhexosaminidase activity"/>
    <property type="evidence" value="ECO:0007669"/>
    <property type="project" value="UniProtKB-EC"/>
</dbReference>
<dbReference type="Gene3D" id="3.20.20.300">
    <property type="entry name" value="Glycoside hydrolase, family 3, N-terminal domain"/>
    <property type="match status" value="1"/>
</dbReference>
<dbReference type="InterPro" id="IPR017853">
    <property type="entry name" value="GH"/>
</dbReference>
<comment type="similarity">
    <text evidence="2">Belongs to the glycosyl hydrolase 3 family.</text>
</comment>
<dbReference type="EC" id="3.2.1.52" evidence="3"/>
<dbReference type="AlphaFoldDB" id="A0A0L0J0L8"/>
<evidence type="ECO:0000313" key="7">
    <source>
        <dbReference type="Proteomes" id="UP000064921"/>
    </source>
</evidence>
<evidence type="ECO:0000256" key="1">
    <source>
        <dbReference type="ARBA" id="ARBA00001231"/>
    </source>
</evidence>
<dbReference type="GO" id="GO:0009254">
    <property type="term" value="P:peptidoglycan turnover"/>
    <property type="evidence" value="ECO:0007669"/>
    <property type="project" value="TreeGrafter"/>
</dbReference>
<sequence>MTDEQICGAPFNVDAAGLEWVKATFCKMADEEKLSQLLLPMSRDLSDQAMDALAAQGVGGIHRFPSYPEAELRSSAERVLSASPIPPLLTADIEMSEKASVKSGTSHPNQMAVAATGSSRNAYRMGAIAAREARYLGFGVSWTPVADLALNFRANAVNTRAFSAGLEQTVSLISSYMDGMHDNGLVSCVKHFPGDGVDERDQHFVTSCNSMPMEVWRESFGRIYQTAIGKGVRLIMAGHISLPHYAEERGGEALSAPYAPASLSRDLLQGLLRTELGYNGVIVSDATGMAGFTSCGSRADIVPQCIESGCDILLFPQGIEADLEHLRRGLARGALSRRRLDEAVLRILALKASMGLHVAPVLVPESCRSQMLATDEHRLWAEATCRQAVTLVKDSQSLLPLSPDRHRRILLAEVRERRSPSSALPDLQIAQLLEARGFEITRVVPGEPLNTRGQDIGLYLSAEEGLSGKEFLGPNWERLHGPFPLTMQRMWQELPSLYVSLGSPFLLYHMLDCPTYINAYSPVLPMQVALVEALCGGIPFLGQSPVDPACGLPDAMGKGLAHALQGHAGAGIYK</sequence>
<evidence type="ECO:0000313" key="6">
    <source>
        <dbReference type="EMBL" id="ALV30047.1"/>
    </source>
</evidence>
<name>A0A0L0J0L8_9HYPH</name>
<dbReference type="PATRIC" id="fig|121719.5.peg.4556"/>
<proteinExistence type="inferred from homology"/>
<dbReference type="PANTHER" id="PTHR30480:SF13">
    <property type="entry name" value="BETA-HEXOSAMINIDASE"/>
    <property type="match status" value="1"/>
</dbReference>
<dbReference type="STRING" id="121719.APZ00_12035"/>
<keyword evidence="7" id="KW-1185">Reference proteome</keyword>
<evidence type="ECO:0000256" key="4">
    <source>
        <dbReference type="ARBA" id="ARBA00022801"/>
    </source>
</evidence>
<dbReference type="PANTHER" id="PTHR30480">
    <property type="entry name" value="BETA-HEXOSAMINIDASE-RELATED"/>
    <property type="match status" value="1"/>
</dbReference>
<dbReference type="EMBL" id="CP013068">
    <property type="protein sequence ID" value="ALV30047.1"/>
    <property type="molecule type" value="Genomic_DNA"/>
</dbReference>
<accession>A0A0L0J0L8</accession>
<dbReference type="InterPro" id="IPR019800">
    <property type="entry name" value="Glyco_hydro_3_AS"/>
</dbReference>
<dbReference type="PROSITE" id="PS00775">
    <property type="entry name" value="GLYCOSYL_HYDROL_F3"/>
    <property type="match status" value="1"/>
</dbReference>
<dbReference type="InterPro" id="IPR036962">
    <property type="entry name" value="Glyco_hydro_3_N_sf"/>
</dbReference>